<reference evidence="3 4" key="1">
    <citation type="submission" date="2019-04" db="EMBL/GenBank/DDBJ databases">
        <title>Flavobacterium sp. GS03.</title>
        <authorList>
            <person name="Kim H."/>
        </authorList>
    </citation>
    <scope>NUCLEOTIDE SEQUENCE [LARGE SCALE GENOMIC DNA]</scope>
    <source>
        <strain evidence="3 4">GS03</strain>
    </source>
</reference>
<name>A0A4P7PT27_9FLAO</name>
<sequence length="905" mass="101658">MSNQKLLYFFNRHNLTLLVVLMSVFCFSQNETNNWSFGVNAGLDFSNGDVAVLNDRAMVTPAGCASISDNDGNLLFYTNGQTVWNKNHQIMLNGEGLSGEIDGIQSPLIVPKPNDTSTYFIFYTRQAVLTSPVYYLPGIYYAEVKFDEANPFGYVTVNKDVRIAEIEATNRIAAIHHPQSDTIRVICMTKPDPVFGVMIPDGEFIFRIFNVTPTGVNLTPVKRPIDRSITRLGAMKIAPDGSYLAFADSASQKVYFYSYNNETISFEPYFTLPTVPAFGVFINPYGIEFSQDSKMFYYSGDGYVVQFQYRNIGGVDPAEYYLMPIENPGSIQLSRNGKIYIAQGNSSNPNGKISVINKPEKIGEECLFIAESVEFGDAASTKGLPMFVASYLRSRIIPSKDDCVDVAFSFELDAYRQILSVEWDFGDGATSTDFNPTHLFSTPGIHKVKARIIMDNNQAVTLYKDVEAYPLPQLAPNQTLTQCDTDVDGISVFNLENIKDLAVHADPDFIYTFYHSLDDANNDINRIPDSQHYTNVSNPEEIFVKIVSSKGCVTITNFYLENYQANALPISDIYVCESSDDVLNNSEGKFNIRAKELDIRAELAIPAEFTITFYANLTDAQTKISPLDRYHTSATTVLWVRIEDDSHNCFGVMPFNAIVNSIIDLDIESQYTICDPSVQPPIILDGGSSNYSWIWKNQSGSIISTQRFFQPTQEGNYSITVQKQENGISCSLTKEFRVIKVAAPEFLEVRANNGQVFVSVNGNSTYQFSLDGINYFGSGNSYTFSSVAAGIHTVYVKDIHNCEKSITTQIYMMTIPNYFTPNNDGINEEWKIFGLSKKFYSGVEIQIFDRYGKLLYNMDMNGNEYGWPGISDKRLYPADDYWYKISLTDLENKLIIKTGHFSLIR</sequence>
<protein>
    <recommendedName>
        <fullName evidence="2">PKD domain-containing protein</fullName>
    </recommendedName>
</protein>
<dbReference type="KEGG" id="fsn:GS03_01213"/>
<dbReference type="OrthoDB" id="9765926at2"/>
<dbReference type="RefSeq" id="WP_136151655.1">
    <property type="nucleotide sequence ID" value="NZ_CP038810.1"/>
</dbReference>
<feature type="domain" description="PKD" evidence="2">
    <location>
        <begin position="420"/>
        <end position="452"/>
    </location>
</feature>
<feature type="signal peptide" evidence="1">
    <location>
        <begin position="1"/>
        <end position="28"/>
    </location>
</feature>
<dbReference type="SUPFAM" id="SSF49299">
    <property type="entry name" value="PKD domain"/>
    <property type="match status" value="1"/>
</dbReference>
<proteinExistence type="predicted"/>
<dbReference type="InterPro" id="IPR022409">
    <property type="entry name" value="PKD/Chitinase_dom"/>
</dbReference>
<keyword evidence="1" id="KW-0732">Signal</keyword>
<keyword evidence="4" id="KW-1185">Reference proteome</keyword>
<dbReference type="SUPFAM" id="SSF75011">
    <property type="entry name" value="3-carboxy-cis,cis-mucoante lactonizing enzyme"/>
    <property type="match status" value="1"/>
</dbReference>
<dbReference type="Pfam" id="PF13585">
    <property type="entry name" value="CHU_C"/>
    <property type="match status" value="1"/>
</dbReference>
<dbReference type="InterPro" id="IPR035986">
    <property type="entry name" value="PKD_dom_sf"/>
</dbReference>
<dbReference type="EMBL" id="CP038810">
    <property type="protein sequence ID" value="QBZ97715.1"/>
    <property type="molecule type" value="Genomic_DNA"/>
</dbReference>
<feature type="chain" id="PRO_5020455631" description="PKD domain-containing protein" evidence="1">
    <location>
        <begin position="29"/>
        <end position="905"/>
    </location>
</feature>
<evidence type="ECO:0000313" key="4">
    <source>
        <dbReference type="Proteomes" id="UP000296862"/>
    </source>
</evidence>
<evidence type="ECO:0000256" key="1">
    <source>
        <dbReference type="SAM" id="SignalP"/>
    </source>
</evidence>
<dbReference type="InterPro" id="IPR000601">
    <property type="entry name" value="PKD_dom"/>
</dbReference>
<evidence type="ECO:0000259" key="2">
    <source>
        <dbReference type="PROSITE" id="PS50093"/>
    </source>
</evidence>
<dbReference type="InterPro" id="IPR026341">
    <property type="entry name" value="T9SS_type_B"/>
</dbReference>
<dbReference type="PROSITE" id="PS50093">
    <property type="entry name" value="PKD"/>
    <property type="match status" value="1"/>
</dbReference>
<gene>
    <name evidence="3" type="ORF">GS03_01213</name>
</gene>
<dbReference type="InterPro" id="IPR013783">
    <property type="entry name" value="Ig-like_fold"/>
</dbReference>
<accession>A0A4P7PT27</accession>
<dbReference type="NCBIfam" id="TIGR04131">
    <property type="entry name" value="Bac_Flav_CTERM"/>
    <property type="match status" value="1"/>
</dbReference>
<dbReference type="CDD" id="cd00146">
    <property type="entry name" value="PKD"/>
    <property type="match status" value="1"/>
</dbReference>
<dbReference type="SMART" id="SM00089">
    <property type="entry name" value="PKD"/>
    <property type="match status" value="1"/>
</dbReference>
<dbReference type="Proteomes" id="UP000296862">
    <property type="component" value="Chromosome"/>
</dbReference>
<dbReference type="Pfam" id="PF18911">
    <property type="entry name" value="PKD_4"/>
    <property type="match status" value="1"/>
</dbReference>
<evidence type="ECO:0000313" key="3">
    <source>
        <dbReference type="EMBL" id="QBZ97715.1"/>
    </source>
</evidence>
<dbReference type="AlphaFoldDB" id="A0A4P7PT27"/>
<dbReference type="Gene3D" id="2.60.40.10">
    <property type="entry name" value="Immunoglobulins"/>
    <property type="match status" value="1"/>
</dbReference>
<organism evidence="3 4">
    <name type="scientific">Flavobacterium sangjuense</name>
    <dbReference type="NCBI Taxonomy" id="2518177"/>
    <lineage>
        <taxon>Bacteria</taxon>
        <taxon>Pseudomonadati</taxon>
        <taxon>Bacteroidota</taxon>
        <taxon>Flavobacteriia</taxon>
        <taxon>Flavobacteriales</taxon>
        <taxon>Flavobacteriaceae</taxon>
        <taxon>Flavobacterium</taxon>
    </lineage>
</organism>